<keyword evidence="2" id="KW-1185">Reference proteome</keyword>
<keyword evidence="1" id="KW-0808">Transferase</keyword>
<proteinExistence type="predicted"/>
<accession>A0A4R7CBZ3</accession>
<comment type="caution">
    <text evidence="1">The sequence shown here is derived from an EMBL/GenBank/DDBJ whole genome shotgun (WGS) entry which is preliminary data.</text>
</comment>
<protein>
    <submittedName>
        <fullName evidence="1">Hemolysin-activating ACP:hemolysin acyltransferase</fullName>
    </submittedName>
</protein>
<organism evidence="1 2">
    <name type="scientific">Enterovirga rhinocerotis</name>
    <dbReference type="NCBI Taxonomy" id="1339210"/>
    <lineage>
        <taxon>Bacteria</taxon>
        <taxon>Pseudomonadati</taxon>
        <taxon>Pseudomonadota</taxon>
        <taxon>Alphaproteobacteria</taxon>
        <taxon>Hyphomicrobiales</taxon>
        <taxon>Methylobacteriaceae</taxon>
        <taxon>Enterovirga</taxon>
    </lineage>
</organism>
<evidence type="ECO:0000313" key="1">
    <source>
        <dbReference type="EMBL" id="TDR94975.1"/>
    </source>
</evidence>
<sequence>MPVQEAPEFRLFRPDKPAAALGLAVNHLMTKPAFANLKFGDWSRILVGQINRGHFSFAVDRQDRIEGFVGWAFATREKAEGWAEGRPLSYQDSLAGDCIVFNAWSANSNAVHRFLVDEARKLIAGKETMYFRRHYPDGGSRVVRLSVNDFVAGHIRRRATSRGPAEAADRELTAAF</sequence>
<dbReference type="RefSeq" id="WP_245513011.1">
    <property type="nucleotide sequence ID" value="NZ_SNZR01000011.1"/>
</dbReference>
<dbReference type="EMBL" id="SNZR01000011">
    <property type="protein sequence ID" value="TDR94975.1"/>
    <property type="molecule type" value="Genomic_DNA"/>
</dbReference>
<dbReference type="AlphaFoldDB" id="A0A4R7CBZ3"/>
<evidence type="ECO:0000313" key="2">
    <source>
        <dbReference type="Proteomes" id="UP000295122"/>
    </source>
</evidence>
<reference evidence="1 2" key="1">
    <citation type="submission" date="2019-03" db="EMBL/GenBank/DDBJ databases">
        <title>Genomic Encyclopedia of Type Strains, Phase IV (KMG-IV): sequencing the most valuable type-strain genomes for metagenomic binning, comparative biology and taxonomic classification.</title>
        <authorList>
            <person name="Goeker M."/>
        </authorList>
    </citation>
    <scope>NUCLEOTIDE SEQUENCE [LARGE SCALE GENOMIC DNA]</scope>
    <source>
        <strain evidence="1 2">DSM 25903</strain>
    </source>
</reference>
<dbReference type="Proteomes" id="UP000295122">
    <property type="component" value="Unassembled WGS sequence"/>
</dbReference>
<gene>
    <name evidence="1" type="ORF">EV668_2267</name>
</gene>
<name>A0A4R7CBZ3_9HYPH</name>
<keyword evidence="1" id="KW-0012">Acyltransferase</keyword>
<dbReference type="GO" id="GO:0016746">
    <property type="term" value="F:acyltransferase activity"/>
    <property type="evidence" value="ECO:0007669"/>
    <property type="project" value="UniProtKB-KW"/>
</dbReference>